<dbReference type="Proteomes" id="UP001501671">
    <property type="component" value="Unassembled WGS sequence"/>
</dbReference>
<organism evidence="2 3">
    <name type="scientific">Pigmentiphaga soli</name>
    <dbReference type="NCBI Taxonomy" id="1007095"/>
    <lineage>
        <taxon>Bacteria</taxon>
        <taxon>Pseudomonadati</taxon>
        <taxon>Pseudomonadota</taxon>
        <taxon>Betaproteobacteria</taxon>
        <taxon>Burkholderiales</taxon>
        <taxon>Alcaligenaceae</taxon>
        <taxon>Pigmentiphaga</taxon>
    </lineage>
</organism>
<sequence>MHAIRVAGLSAVAVLLSVLAACGGGGDGEAADSTDTSQPGLGPDTGAVGQFVAACSGTGCGAVDSQTYGGSGIGVWRYANVGTGNATVPVSIDGVAGKSVTLVFTNTGDTEVAIPSIRLDAAQTAARSVARAEAPVPRFNRVPAVVRDFDVRAALEAASTGAASRPSARVAPAAAVAVGAHREWNDYGGTARATTLLAQRAAGDGRMVNLWVADAEYQPGKITAAMVDDLASRFTAGDSAVYPMVTGLAGQPWGPYDAGPRLIGPEQDINIVLLNLQPDGAAYGTIGYFFSLNNFLNEGNNLGQTSAEALAIFLDTETLYLGGQSGFDLGVSTLAHEFLHMVNFYQRGVLLSAGHAAQYYVNETWLEEMTALMMEDIVRTRLGQSRPAADTELGQWLRANPNCGFIRQWNPDPDSDCFSYDHASAFGSFLLRQFGLGFYRSLLRDTYSTWSEAVLDHAIRQAGGDGLHGALRRWGANLALLPASGLPGGYGYPQREEDGYVLRGYDGTAMQSVRVLPDHVPASLEPDAHFPVLRSVSGARYTESVTVPPATTLSVVVR</sequence>
<proteinExistence type="predicted"/>
<feature type="chain" id="PRO_5045313518" description="Hemagglutinin" evidence="1">
    <location>
        <begin position="21"/>
        <end position="558"/>
    </location>
</feature>
<dbReference type="RefSeq" id="WP_345251783.1">
    <property type="nucleotide sequence ID" value="NZ_BAABFO010000027.1"/>
</dbReference>
<accession>A0ABP8HLG9</accession>
<dbReference type="PROSITE" id="PS51257">
    <property type="entry name" value="PROKAR_LIPOPROTEIN"/>
    <property type="match status" value="1"/>
</dbReference>
<dbReference type="Pfam" id="PF10460">
    <property type="entry name" value="Peptidase_M30"/>
    <property type="match status" value="1"/>
</dbReference>
<dbReference type="InterPro" id="IPR019501">
    <property type="entry name" value="Peptidase_M30_hyicolysin"/>
</dbReference>
<keyword evidence="1" id="KW-0732">Signal</keyword>
<comment type="caution">
    <text evidence="2">The sequence shown here is derived from an EMBL/GenBank/DDBJ whole genome shotgun (WGS) entry which is preliminary data.</text>
</comment>
<feature type="signal peptide" evidence="1">
    <location>
        <begin position="1"/>
        <end position="20"/>
    </location>
</feature>
<name>A0ABP8HLG9_9BURK</name>
<gene>
    <name evidence="2" type="ORF">GCM10023144_41150</name>
</gene>
<reference evidence="3" key="1">
    <citation type="journal article" date="2019" name="Int. J. Syst. Evol. Microbiol.">
        <title>The Global Catalogue of Microorganisms (GCM) 10K type strain sequencing project: providing services to taxonomists for standard genome sequencing and annotation.</title>
        <authorList>
            <consortium name="The Broad Institute Genomics Platform"/>
            <consortium name="The Broad Institute Genome Sequencing Center for Infectious Disease"/>
            <person name="Wu L."/>
            <person name="Ma J."/>
        </authorList>
    </citation>
    <scope>NUCLEOTIDE SEQUENCE [LARGE SCALE GENOMIC DNA]</scope>
    <source>
        <strain evidence="3">JCM 17666</strain>
    </source>
</reference>
<keyword evidence="3" id="KW-1185">Reference proteome</keyword>
<evidence type="ECO:0000313" key="2">
    <source>
        <dbReference type="EMBL" id="GAA4340965.1"/>
    </source>
</evidence>
<dbReference type="EMBL" id="BAABFO010000027">
    <property type="protein sequence ID" value="GAA4340965.1"/>
    <property type="molecule type" value="Genomic_DNA"/>
</dbReference>
<evidence type="ECO:0008006" key="4">
    <source>
        <dbReference type="Google" id="ProtNLM"/>
    </source>
</evidence>
<evidence type="ECO:0000313" key="3">
    <source>
        <dbReference type="Proteomes" id="UP001501671"/>
    </source>
</evidence>
<protein>
    <recommendedName>
        <fullName evidence="4">Hemagglutinin</fullName>
    </recommendedName>
</protein>
<evidence type="ECO:0000256" key="1">
    <source>
        <dbReference type="SAM" id="SignalP"/>
    </source>
</evidence>